<reference evidence="3 4" key="1">
    <citation type="submission" date="2024-09" db="EMBL/GenBank/DDBJ databases">
        <authorList>
            <person name="Sun Q."/>
            <person name="Mori K."/>
        </authorList>
    </citation>
    <scope>NUCLEOTIDE SEQUENCE [LARGE SCALE GENOMIC DNA]</scope>
    <source>
        <strain evidence="3 4">CCM 7468</strain>
    </source>
</reference>
<name>A0ABV6IMA3_9PROT</name>
<dbReference type="RefSeq" id="WP_377048824.1">
    <property type="nucleotide sequence ID" value="NZ_JBHLVZ010000002.1"/>
</dbReference>
<proteinExistence type="predicted"/>
<evidence type="ECO:0000256" key="1">
    <source>
        <dbReference type="SAM" id="MobiDB-lite"/>
    </source>
</evidence>
<organism evidence="3 4">
    <name type="scientific">Muricoccus vinaceus</name>
    <dbReference type="NCBI Taxonomy" id="424704"/>
    <lineage>
        <taxon>Bacteria</taxon>
        <taxon>Pseudomonadati</taxon>
        <taxon>Pseudomonadota</taxon>
        <taxon>Alphaproteobacteria</taxon>
        <taxon>Acetobacterales</taxon>
        <taxon>Roseomonadaceae</taxon>
        <taxon>Muricoccus</taxon>
    </lineage>
</organism>
<feature type="transmembrane region" description="Helical" evidence="2">
    <location>
        <begin position="80"/>
        <end position="99"/>
    </location>
</feature>
<dbReference type="EMBL" id="JBHLVZ010000002">
    <property type="protein sequence ID" value="MFC0384740.1"/>
    <property type="molecule type" value="Genomic_DNA"/>
</dbReference>
<feature type="transmembrane region" description="Helical" evidence="2">
    <location>
        <begin position="56"/>
        <end position="74"/>
    </location>
</feature>
<dbReference type="Proteomes" id="UP001589789">
    <property type="component" value="Unassembled WGS sequence"/>
</dbReference>
<keyword evidence="4" id="KW-1185">Reference proteome</keyword>
<feature type="compositionally biased region" description="Basic residues" evidence="1">
    <location>
        <begin position="19"/>
        <end position="31"/>
    </location>
</feature>
<gene>
    <name evidence="3" type="ORF">ACFFIC_04140</name>
</gene>
<keyword evidence="2" id="KW-1133">Transmembrane helix</keyword>
<accession>A0ABV6IMA3</accession>
<protein>
    <submittedName>
        <fullName evidence="3">Uncharacterized protein</fullName>
    </submittedName>
</protein>
<sequence>MAKSPPGPRRAQPDDAARPRTKPAATRKPRAPRAASGRGTIQQGLARRAWGGGPSWLAVLVLVVAILVILPIAAAVLGEVWAVIIGALVGGFALGRATAR</sequence>
<keyword evidence="2" id="KW-0472">Membrane</keyword>
<evidence type="ECO:0000256" key="2">
    <source>
        <dbReference type="SAM" id="Phobius"/>
    </source>
</evidence>
<feature type="region of interest" description="Disordered" evidence="1">
    <location>
        <begin position="1"/>
        <end position="42"/>
    </location>
</feature>
<comment type="caution">
    <text evidence="3">The sequence shown here is derived from an EMBL/GenBank/DDBJ whole genome shotgun (WGS) entry which is preliminary data.</text>
</comment>
<keyword evidence="2" id="KW-0812">Transmembrane</keyword>
<evidence type="ECO:0000313" key="3">
    <source>
        <dbReference type="EMBL" id="MFC0384740.1"/>
    </source>
</evidence>
<evidence type="ECO:0000313" key="4">
    <source>
        <dbReference type="Proteomes" id="UP001589789"/>
    </source>
</evidence>